<name>A0A5C2SE26_9APHY</name>
<keyword evidence="4" id="KW-1185">Reference proteome</keyword>
<dbReference type="Proteomes" id="UP000313359">
    <property type="component" value="Unassembled WGS sequence"/>
</dbReference>
<evidence type="ECO:0000256" key="2">
    <source>
        <dbReference type="SAM" id="MobiDB-lite"/>
    </source>
</evidence>
<organism evidence="3 4">
    <name type="scientific">Lentinus tigrinus ALCF2SS1-6</name>
    <dbReference type="NCBI Taxonomy" id="1328759"/>
    <lineage>
        <taxon>Eukaryota</taxon>
        <taxon>Fungi</taxon>
        <taxon>Dikarya</taxon>
        <taxon>Basidiomycota</taxon>
        <taxon>Agaricomycotina</taxon>
        <taxon>Agaricomycetes</taxon>
        <taxon>Polyporales</taxon>
        <taxon>Polyporaceae</taxon>
        <taxon>Lentinus</taxon>
    </lineage>
</organism>
<dbReference type="EMBL" id="ML122269">
    <property type="protein sequence ID" value="RPD59566.1"/>
    <property type="molecule type" value="Genomic_DNA"/>
</dbReference>
<keyword evidence="1" id="KW-0175">Coiled coil</keyword>
<proteinExistence type="predicted"/>
<dbReference type="AlphaFoldDB" id="A0A5C2SE26"/>
<evidence type="ECO:0000313" key="3">
    <source>
        <dbReference type="EMBL" id="RPD59566.1"/>
    </source>
</evidence>
<sequence>MISPYISWFPSKAHWIAPRITASQIVHLVTDNSPSTVPHMSSASSTDSRPADAGSGTEDALLTSSPLAFGVFMQRTGPVLSGSTSSSGSDRTARPPPHKRGASSHSHSKPRSENGSVASSERSSEHSCLHAQVVPQPLLTAPSPSPPLPVNQTSSRSQSVKPPNGFGAANMIDDGPALAGKMGVSEESVKPEPEGDSASDIRVVLLTMQLQHQQELAQKDAKLAQKDAMLAQTEIGKLKEELARVRELMDEKLASAIALKESEVVRMAALKDSEVARLTDANAYLKMLKESEVTHLTALLETAERDRERDRAMITSLTTQLEEDRRRKRRWFGFFRRSRVVPK</sequence>
<reference evidence="3" key="1">
    <citation type="journal article" date="2018" name="Genome Biol. Evol.">
        <title>Genomics and development of Lentinus tigrinus, a white-rot wood-decaying mushroom with dimorphic fruiting bodies.</title>
        <authorList>
            <person name="Wu B."/>
            <person name="Xu Z."/>
            <person name="Knudson A."/>
            <person name="Carlson A."/>
            <person name="Chen N."/>
            <person name="Kovaka S."/>
            <person name="LaButti K."/>
            <person name="Lipzen A."/>
            <person name="Pennachio C."/>
            <person name="Riley R."/>
            <person name="Schakwitz W."/>
            <person name="Umezawa K."/>
            <person name="Ohm R.A."/>
            <person name="Grigoriev I.V."/>
            <person name="Nagy L.G."/>
            <person name="Gibbons J."/>
            <person name="Hibbett D."/>
        </authorList>
    </citation>
    <scope>NUCLEOTIDE SEQUENCE [LARGE SCALE GENOMIC DNA]</scope>
    <source>
        <strain evidence="3">ALCF2SS1-6</strain>
    </source>
</reference>
<gene>
    <name evidence="3" type="ORF">L227DRAFT_653865</name>
</gene>
<feature type="coiled-coil region" evidence="1">
    <location>
        <begin position="221"/>
        <end position="255"/>
    </location>
</feature>
<feature type="compositionally biased region" description="Basic residues" evidence="2">
    <location>
        <begin position="96"/>
        <end position="109"/>
    </location>
</feature>
<evidence type="ECO:0000256" key="1">
    <source>
        <dbReference type="SAM" id="Coils"/>
    </source>
</evidence>
<accession>A0A5C2SE26</accession>
<feature type="compositionally biased region" description="Polar residues" evidence="2">
    <location>
        <begin position="150"/>
        <end position="161"/>
    </location>
</feature>
<feature type="region of interest" description="Disordered" evidence="2">
    <location>
        <begin position="78"/>
        <end position="197"/>
    </location>
</feature>
<feature type="region of interest" description="Disordered" evidence="2">
    <location>
        <begin position="33"/>
        <end position="60"/>
    </location>
</feature>
<evidence type="ECO:0000313" key="4">
    <source>
        <dbReference type="Proteomes" id="UP000313359"/>
    </source>
</evidence>
<feature type="compositionally biased region" description="Polar residues" evidence="2">
    <location>
        <begin position="33"/>
        <end position="48"/>
    </location>
</feature>
<protein>
    <submittedName>
        <fullName evidence="3">Uncharacterized protein</fullName>
    </submittedName>
</protein>